<dbReference type="Gene3D" id="1.20.1740.10">
    <property type="entry name" value="Amino acid/polyamine transporter I"/>
    <property type="match status" value="1"/>
</dbReference>
<evidence type="ECO:0000256" key="7">
    <source>
        <dbReference type="ARBA" id="ARBA00023136"/>
    </source>
</evidence>
<keyword evidence="7 8" id="KW-0472">Membrane</keyword>
<keyword evidence="2" id="KW-0813">Transport</keyword>
<feature type="transmembrane region" description="Helical" evidence="8">
    <location>
        <begin position="219"/>
        <end position="241"/>
    </location>
</feature>
<feature type="transmembrane region" description="Helical" evidence="8">
    <location>
        <begin position="297"/>
        <end position="314"/>
    </location>
</feature>
<accession>A0A2M6XCB0</accession>
<dbReference type="EMBL" id="PEYO01000018">
    <property type="protein sequence ID" value="PIU03303.1"/>
    <property type="molecule type" value="Genomic_DNA"/>
</dbReference>
<dbReference type="Pfam" id="PF03222">
    <property type="entry name" value="Trp_Tyr_perm"/>
    <property type="match status" value="1"/>
</dbReference>
<feature type="transmembrane region" description="Helical" evidence="8">
    <location>
        <begin position="112"/>
        <end position="132"/>
    </location>
</feature>
<evidence type="ECO:0000256" key="3">
    <source>
        <dbReference type="ARBA" id="ARBA00022475"/>
    </source>
</evidence>
<evidence type="ECO:0000256" key="5">
    <source>
        <dbReference type="ARBA" id="ARBA00022692"/>
    </source>
</evidence>
<protein>
    <recommendedName>
        <fullName evidence="11">Amino acid transporter transmembrane domain-containing protein</fullName>
    </recommendedName>
</protein>
<dbReference type="PANTHER" id="PTHR32195">
    <property type="entry name" value="OS07G0662800 PROTEIN"/>
    <property type="match status" value="1"/>
</dbReference>
<feature type="transmembrane region" description="Helical" evidence="8">
    <location>
        <begin position="261"/>
        <end position="285"/>
    </location>
</feature>
<dbReference type="GO" id="GO:0003333">
    <property type="term" value="P:amino acid transmembrane transport"/>
    <property type="evidence" value="ECO:0007669"/>
    <property type="project" value="InterPro"/>
</dbReference>
<feature type="transmembrane region" description="Helical" evidence="8">
    <location>
        <begin position="180"/>
        <end position="198"/>
    </location>
</feature>
<keyword evidence="3" id="KW-1003">Cell membrane</keyword>
<evidence type="ECO:0008006" key="11">
    <source>
        <dbReference type="Google" id="ProtNLM"/>
    </source>
</evidence>
<evidence type="ECO:0000256" key="6">
    <source>
        <dbReference type="ARBA" id="ARBA00022989"/>
    </source>
</evidence>
<comment type="caution">
    <text evidence="9">The sequence shown here is derived from an EMBL/GenBank/DDBJ whole genome shotgun (WGS) entry which is preliminary data.</text>
</comment>
<evidence type="ECO:0000256" key="4">
    <source>
        <dbReference type="ARBA" id="ARBA00022519"/>
    </source>
</evidence>
<evidence type="ECO:0000313" key="9">
    <source>
        <dbReference type="EMBL" id="PIU03303.1"/>
    </source>
</evidence>
<organism evidence="9 10">
    <name type="scientific">Candidatus Shapirobacteria bacterium CG08_land_8_20_14_0_20_39_18</name>
    <dbReference type="NCBI Taxonomy" id="1974883"/>
    <lineage>
        <taxon>Bacteria</taxon>
        <taxon>Candidatus Shapironibacteriota</taxon>
    </lineage>
</organism>
<dbReference type="Proteomes" id="UP000228996">
    <property type="component" value="Unassembled WGS sequence"/>
</dbReference>
<dbReference type="GO" id="GO:0005886">
    <property type="term" value="C:plasma membrane"/>
    <property type="evidence" value="ECO:0007669"/>
    <property type="project" value="UniProtKB-SubCell"/>
</dbReference>
<gene>
    <name evidence="9" type="ORF">COT44_03705</name>
</gene>
<feature type="transmembrane region" description="Helical" evidence="8">
    <location>
        <begin position="82"/>
        <end position="100"/>
    </location>
</feature>
<sequence>MNFKLLRATTIIITTTIGAGIYAVPFAINQNGILVGILDLLIVGTFVYVLHRLYLEVILKTSGEHQLAGYGEIYLGKIGKTLAIVSLFTGIYGALLAYTIKSGQFIALISNQPYPVLFSLLFFIIVSTIIFLGYRIVSVFGIILLGLTISLIGLISLISLPHLALSNFQPLVYPVRASSFTLPTFFFPYGIFLFALMSDVALPEAVKTLHDSPPLIKKAIFLGTSIPIIIYLIFSLIVIGVCGKLTSTDAISGLLVFLPIWAVKLGAFMGIIIMTTAFLSLGYILRKVWQWDFGLSKPLAFVLAVLPPLLLFLLENPDFINVLNLAGALTGGFTGILIILLYIKAKKII</sequence>
<feature type="transmembrane region" description="Helical" evidence="8">
    <location>
        <begin position="33"/>
        <end position="50"/>
    </location>
</feature>
<evidence type="ECO:0000256" key="2">
    <source>
        <dbReference type="ARBA" id="ARBA00022448"/>
    </source>
</evidence>
<feature type="transmembrane region" description="Helical" evidence="8">
    <location>
        <begin position="320"/>
        <end position="343"/>
    </location>
</feature>
<keyword evidence="6 8" id="KW-1133">Transmembrane helix</keyword>
<comment type="subcellular location">
    <subcellularLocation>
        <location evidence="1">Cell inner membrane</location>
        <topology evidence="1">Multi-pass membrane protein</topology>
    </subcellularLocation>
</comment>
<reference evidence="10" key="1">
    <citation type="submission" date="2017-09" db="EMBL/GenBank/DDBJ databases">
        <title>Depth-based differentiation of microbial function through sediment-hosted aquifers and enrichment of novel symbionts in the deep terrestrial subsurface.</title>
        <authorList>
            <person name="Probst A.J."/>
            <person name="Ladd B."/>
            <person name="Jarett J.K."/>
            <person name="Geller-Mcgrath D.E."/>
            <person name="Sieber C.M.K."/>
            <person name="Emerson J.B."/>
            <person name="Anantharaman K."/>
            <person name="Thomas B.C."/>
            <person name="Malmstrom R."/>
            <person name="Stieglmeier M."/>
            <person name="Klingl A."/>
            <person name="Woyke T."/>
            <person name="Ryan C.M."/>
            <person name="Banfield J.F."/>
        </authorList>
    </citation>
    <scope>NUCLEOTIDE SEQUENCE [LARGE SCALE GENOMIC DNA]</scope>
</reference>
<evidence type="ECO:0000256" key="8">
    <source>
        <dbReference type="SAM" id="Phobius"/>
    </source>
</evidence>
<name>A0A2M6XCB0_9BACT</name>
<keyword evidence="4" id="KW-0997">Cell inner membrane</keyword>
<dbReference type="PANTHER" id="PTHR32195:SF26">
    <property type="entry name" value="TRYPTOPHAN OR TYROSINE TRANSPORTER PROTEIN"/>
    <property type="match status" value="1"/>
</dbReference>
<keyword evidence="5 8" id="KW-0812">Transmembrane</keyword>
<evidence type="ECO:0000256" key="1">
    <source>
        <dbReference type="ARBA" id="ARBA00004429"/>
    </source>
</evidence>
<proteinExistence type="predicted"/>
<evidence type="ECO:0000313" key="10">
    <source>
        <dbReference type="Proteomes" id="UP000228996"/>
    </source>
</evidence>
<dbReference type="InterPro" id="IPR018227">
    <property type="entry name" value="Amino_acid_transport_2"/>
</dbReference>
<feature type="transmembrane region" description="Helical" evidence="8">
    <location>
        <begin position="139"/>
        <end position="160"/>
    </location>
</feature>
<dbReference type="AlphaFoldDB" id="A0A2M6XCB0"/>